<dbReference type="GO" id="GO:0007480">
    <property type="term" value="P:imaginal disc-derived leg morphogenesis"/>
    <property type="evidence" value="ECO:0007669"/>
    <property type="project" value="EnsemblMetazoa"/>
</dbReference>
<dbReference type="AlphaFoldDB" id="B4IEV8"/>
<evidence type="ECO:0000313" key="3">
    <source>
        <dbReference type="Proteomes" id="UP000001292"/>
    </source>
</evidence>
<gene>
    <name evidence="2" type="primary">Dsec\GM13479</name>
    <name evidence="2" type="ORF">Dsec_GM13479</name>
</gene>
<evidence type="ECO:0000313" key="2">
    <source>
        <dbReference type="EMBL" id="EDW46212.1"/>
    </source>
</evidence>
<accession>B4IEV8</accession>
<organism evidence="3">
    <name type="scientific">Drosophila sechellia</name>
    <name type="common">Fruit fly</name>
    <dbReference type="NCBI Taxonomy" id="7238"/>
    <lineage>
        <taxon>Eukaryota</taxon>
        <taxon>Metazoa</taxon>
        <taxon>Ecdysozoa</taxon>
        <taxon>Arthropoda</taxon>
        <taxon>Hexapoda</taxon>
        <taxon>Insecta</taxon>
        <taxon>Pterygota</taxon>
        <taxon>Neoptera</taxon>
        <taxon>Endopterygota</taxon>
        <taxon>Diptera</taxon>
        <taxon>Brachycera</taxon>
        <taxon>Muscomorpha</taxon>
        <taxon>Ephydroidea</taxon>
        <taxon>Drosophilidae</taxon>
        <taxon>Drosophila</taxon>
        <taxon>Sophophora</taxon>
    </lineage>
</organism>
<protein>
    <submittedName>
        <fullName evidence="2">GM13479</fullName>
    </submittedName>
</protein>
<feature type="region of interest" description="Disordered" evidence="1">
    <location>
        <begin position="57"/>
        <end position="88"/>
    </location>
</feature>
<dbReference type="Proteomes" id="UP000001292">
    <property type="component" value="Unassembled WGS sequence"/>
</dbReference>
<proteinExistence type="predicted"/>
<sequence length="88" mass="9957">MEQARPVPAPRRLYPELRPANYENIEIRRPNSPSNNINHNNIKKLNINAENLHGNCAEKKLPSSGQSKLILQENNSDNQQPIYGPGCQ</sequence>
<keyword evidence="3" id="KW-1185">Reference proteome</keyword>
<dbReference type="EMBL" id="CH480832">
    <property type="protein sequence ID" value="EDW46212.1"/>
    <property type="molecule type" value="Genomic_DNA"/>
</dbReference>
<evidence type="ECO:0000256" key="1">
    <source>
        <dbReference type="SAM" id="MobiDB-lite"/>
    </source>
</evidence>
<name>B4IEV8_DROSE</name>
<feature type="compositionally biased region" description="Polar residues" evidence="1">
    <location>
        <begin position="63"/>
        <end position="81"/>
    </location>
</feature>
<dbReference type="HOGENOM" id="CLU_2471462_0_0_1"/>
<reference evidence="2 3" key="1">
    <citation type="journal article" date="2007" name="Nature">
        <title>Evolution of genes and genomes on the Drosophila phylogeny.</title>
        <authorList>
            <consortium name="Drosophila 12 Genomes Consortium"/>
            <person name="Clark A.G."/>
            <person name="Eisen M.B."/>
            <person name="Smith D.R."/>
            <person name="Bergman C.M."/>
            <person name="Oliver B."/>
            <person name="Markow T.A."/>
            <person name="Kaufman T.C."/>
            <person name="Kellis M."/>
            <person name="Gelbart W."/>
            <person name="Iyer V.N."/>
            <person name="Pollard D.A."/>
            <person name="Sackton T.B."/>
            <person name="Larracuente A.M."/>
            <person name="Singh N.D."/>
            <person name="Abad J.P."/>
            <person name="Abt D.N."/>
            <person name="Adryan B."/>
            <person name="Aguade M."/>
            <person name="Akashi H."/>
            <person name="Anderson W.W."/>
            <person name="Aquadro C.F."/>
            <person name="Ardell D.H."/>
            <person name="Arguello R."/>
            <person name="Artieri C.G."/>
            <person name="Barbash D.A."/>
            <person name="Barker D."/>
            <person name="Barsanti P."/>
            <person name="Batterham P."/>
            <person name="Batzoglou S."/>
            <person name="Begun D."/>
            <person name="Bhutkar A."/>
            <person name="Blanco E."/>
            <person name="Bosak S.A."/>
            <person name="Bradley R.K."/>
            <person name="Brand A.D."/>
            <person name="Brent M.R."/>
            <person name="Brooks A.N."/>
            <person name="Brown R.H."/>
            <person name="Butlin R.K."/>
            <person name="Caggese C."/>
            <person name="Calvi B.R."/>
            <person name="Bernardo de Carvalho A."/>
            <person name="Caspi A."/>
            <person name="Castrezana S."/>
            <person name="Celniker S.E."/>
            <person name="Chang J.L."/>
            <person name="Chapple C."/>
            <person name="Chatterji S."/>
            <person name="Chinwalla A."/>
            <person name="Civetta A."/>
            <person name="Clifton S.W."/>
            <person name="Comeron J.M."/>
            <person name="Costello J.C."/>
            <person name="Coyne J.A."/>
            <person name="Daub J."/>
            <person name="David R.G."/>
            <person name="Delcher A.L."/>
            <person name="Delehaunty K."/>
            <person name="Do C.B."/>
            <person name="Ebling H."/>
            <person name="Edwards K."/>
            <person name="Eickbush T."/>
            <person name="Evans J.D."/>
            <person name="Filipski A."/>
            <person name="Findeiss S."/>
            <person name="Freyhult E."/>
            <person name="Fulton L."/>
            <person name="Fulton R."/>
            <person name="Garcia A.C."/>
            <person name="Gardiner A."/>
            <person name="Garfield D.A."/>
            <person name="Garvin B.E."/>
            <person name="Gibson G."/>
            <person name="Gilbert D."/>
            <person name="Gnerre S."/>
            <person name="Godfrey J."/>
            <person name="Good R."/>
            <person name="Gotea V."/>
            <person name="Gravely B."/>
            <person name="Greenberg A.J."/>
            <person name="Griffiths-Jones S."/>
            <person name="Gross S."/>
            <person name="Guigo R."/>
            <person name="Gustafson E.A."/>
            <person name="Haerty W."/>
            <person name="Hahn M.W."/>
            <person name="Halligan D.L."/>
            <person name="Halpern A.L."/>
            <person name="Halter G.M."/>
            <person name="Han M.V."/>
            <person name="Heger A."/>
            <person name="Hillier L."/>
            <person name="Hinrichs A.S."/>
            <person name="Holmes I."/>
            <person name="Hoskins R.A."/>
            <person name="Hubisz M.J."/>
            <person name="Hultmark D."/>
            <person name="Huntley M.A."/>
            <person name="Jaffe D.B."/>
            <person name="Jagadeeshan S."/>
            <person name="Jeck W.R."/>
            <person name="Johnson J."/>
            <person name="Jones C.D."/>
            <person name="Jordan W.C."/>
            <person name="Karpen G.H."/>
            <person name="Kataoka E."/>
            <person name="Keightley P.D."/>
            <person name="Kheradpour P."/>
            <person name="Kirkness E.F."/>
            <person name="Koerich L.B."/>
            <person name="Kristiansen K."/>
            <person name="Kudrna D."/>
            <person name="Kulathinal R.J."/>
            <person name="Kumar S."/>
            <person name="Kwok R."/>
            <person name="Lander E."/>
            <person name="Langley C.H."/>
            <person name="Lapoint R."/>
            <person name="Lazzaro B.P."/>
            <person name="Lee S.J."/>
            <person name="Levesque L."/>
            <person name="Li R."/>
            <person name="Lin C.F."/>
            <person name="Lin M.F."/>
            <person name="Lindblad-Toh K."/>
            <person name="Llopart A."/>
            <person name="Long M."/>
            <person name="Low L."/>
            <person name="Lozovsky E."/>
            <person name="Lu J."/>
            <person name="Luo M."/>
            <person name="Machado C.A."/>
            <person name="Makalowski W."/>
            <person name="Marzo M."/>
            <person name="Matsuda M."/>
            <person name="Matzkin L."/>
            <person name="McAllister B."/>
            <person name="McBride C.S."/>
            <person name="McKernan B."/>
            <person name="McKernan K."/>
            <person name="Mendez-Lago M."/>
            <person name="Minx P."/>
            <person name="Mollenhauer M.U."/>
            <person name="Montooth K."/>
            <person name="Mount S.M."/>
            <person name="Mu X."/>
            <person name="Myers E."/>
            <person name="Negre B."/>
            <person name="Newfeld S."/>
            <person name="Nielsen R."/>
            <person name="Noor M.A."/>
            <person name="O'Grady P."/>
            <person name="Pachter L."/>
            <person name="Papaceit M."/>
            <person name="Parisi M.J."/>
            <person name="Parisi M."/>
            <person name="Parts L."/>
            <person name="Pedersen J.S."/>
            <person name="Pesole G."/>
            <person name="Phillippy A.M."/>
            <person name="Ponting C.P."/>
            <person name="Pop M."/>
            <person name="Porcelli D."/>
            <person name="Powell J.R."/>
            <person name="Prohaska S."/>
            <person name="Pruitt K."/>
            <person name="Puig M."/>
            <person name="Quesneville H."/>
            <person name="Ram K.R."/>
            <person name="Rand D."/>
            <person name="Rasmussen M.D."/>
            <person name="Reed L.K."/>
            <person name="Reenan R."/>
            <person name="Reily A."/>
            <person name="Remington K.A."/>
            <person name="Rieger T.T."/>
            <person name="Ritchie M.G."/>
            <person name="Robin C."/>
            <person name="Rogers Y.H."/>
            <person name="Rohde C."/>
            <person name="Rozas J."/>
            <person name="Rubenfield M.J."/>
            <person name="Ruiz A."/>
            <person name="Russo S."/>
            <person name="Salzberg S.L."/>
            <person name="Sanchez-Gracia A."/>
            <person name="Saranga D.J."/>
            <person name="Sato H."/>
            <person name="Schaeffer S.W."/>
            <person name="Schatz M.C."/>
            <person name="Schlenke T."/>
            <person name="Schwartz R."/>
            <person name="Segarra C."/>
            <person name="Singh R.S."/>
            <person name="Sirot L."/>
            <person name="Sirota M."/>
            <person name="Sisneros N.B."/>
            <person name="Smith C.D."/>
            <person name="Smith T.F."/>
            <person name="Spieth J."/>
            <person name="Stage D.E."/>
            <person name="Stark A."/>
            <person name="Stephan W."/>
            <person name="Strausberg R.L."/>
            <person name="Strempel S."/>
            <person name="Sturgill D."/>
            <person name="Sutton G."/>
            <person name="Sutton G.G."/>
            <person name="Tao W."/>
            <person name="Teichmann S."/>
            <person name="Tobari Y.N."/>
            <person name="Tomimura Y."/>
            <person name="Tsolas J.M."/>
            <person name="Valente V.L."/>
            <person name="Venter E."/>
            <person name="Venter J.C."/>
            <person name="Vicario S."/>
            <person name="Vieira F.G."/>
            <person name="Vilella A.J."/>
            <person name="Villasante A."/>
            <person name="Walenz B."/>
            <person name="Wang J."/>
            <person name="Wasserman M."/>
            <person name="Watts T."/>
            <person name="Wilson D."/>
            <person name="Wilson R.K."/>
            <person name="Wing R.A."/>
            <person name="Wolfner M.F."/>
            <person name="Wong A."/>
            <person name="Wong G.K."/>
            <person name="Wu C.I."/>
            <person name="Wu G."/>
            <person name="Yamamoto D."/>
            <person name="Yang H.P."/>
            <person name="Yang S.P."/>
            <person name="Yorke J.A."/>
            <person name="Yoshida K."/>
            <person name="Zdobnov E."/>
            <person name="Zhang P."/>
            <person name="Zhang Y."/>
            <person name="Zimin A.V."/>
            <person name="Baldwin J."/>
            <person name="Abdouelleil A."/>
            <person name="Abdulkadir J."/>
            <person name="Abebe A."/>
            <person name="Abera B."/>
            <person name="Abreu J."/>
            <person name="Acer S.C."/>
            <person name="Aftuck L."/>
            <person name="Alexander A."/>
            <person name="An P."/>
            <person name="Anderson E."/>
            <person name="Anderson S."/>
            <person name="Arachi H."/>
            <person name="Azer M."/>
            <person name="Bachantsang P."/>
            <person name="Barry A."/>
            <person name="Bayul T."/>
            <person name="Berlin A."/>
            <person name="Bessette D."/>
            <person name="Bloom T."/>
            <person name="Blye J."/>
            <person name="Boguslavskiy L."/>
            <person name="Bonnet C."/>
            <person name="Boukhgalter B."/>
            <person name="Bourzgui I."/>
            <person name="Brown A."/>
            <person name="Cahill P."/>
            <person name="Channer S."/>
            <person name="Cheshatsang Y."/>
            <person name="Chuda L."/>
            <person name="Citroen M."/>
            <person name="Collymore A."/>
            <person name="Cooke P."/>
            <person name="Costello M."/>
            <person name="D'Aco K."/>
            <person name="Daza R."/>
            <person name="De Haan G."/>
            <person name="DeGray S."/>
            <person name="DeMaso C."/>
            <person name="Dhargay N."/>
            <person name="Dooley K."/>
            <person name="Dooley E."/>
            <person name="Doricent M."/>
            <person name="Dorje P."/>
            <person name="Dorjee K."/>
            <person name="Dupes A."/>
            <person name="Elong R."/>
            <person name="Falk J."/>
            <person name="Farina A."/>
            <person name="Faro S."/>
            <person name="Ferguson D."/>
            <person name="Fisher S."/>
            <person name="Foley C.D."/>
            <person name="Franke A."/>
            <person name="Friedrich D."/>
            <person name="Gadbois L."/>
            <person name="Gearin G."/>
            <person name="Gearin C.R."/>
            <person name="Giannoukos G."/>
            <person name="Goode T."/>
            <person name="Graham J."/>
            <person name="Grandbois E."/>
            <person name="Grewal S."/>
            <person name="Gyaltsen K."/>
            <person name="Hafez N."/>
            <person name="Hagos B."/>
            <person name="Hall J."/>
            <person name="Henson C."/>
            <person name="Hollinger A."/>
            <person name="Honan T."/>
            <person name="Huard M.D."/>
            <person name="Hughes L."/>
            <person name="Hurhula B."/>
            <person name="Husby M.E."/>
            <person name="Kamat A."/>
            <person name="Kanga B."/>
            <person name="Kashin S."/>
            <person name="Khazanovich D."/>
            <person name="Kisner P."/>
            <person name="Lance K."/>
            <person name="Lara M."/>
            <person name="Lee W."/>
            <person name="Lennon N."/>
            <person name="Letendre F."/>
            <person name="LeVine R."/>
            <person name="Lipovsky A."/>
            <person name="Liu X."/>
            <person name="Liu J."/>
            <person name="Liu S."/>
            <person name="Lokyitsang T."/>
            <person name="Lokyitsang Y."/>
            <person name="Lubonja R."/>
            <person name="Lui A."/>
            <person name="MacDonald P."/>
            <person name="Magnisalis V."/>
            <person name="Maru K."/>
            <person name="Matthews C."/>
            <person name="McCusker W."/>
            <person name="McDonough S."/>
            <person name="Mehta T."/>
            <person name="Meldrim J."/>
            <person name="Meneus L."/>
            <person name="Mihai O."/>
            <person name="Mihalev A."/>
            <person name="Mihova T."/>
            <person name="Mittelman R."/>
            <person name="Mlenga V."/>
            <person name="Montmayeur A."/>
            <person name="Mulrain L."/>
            <person name="Navidi A."/>
            <person name="Naylor J."/>
            <person name="Negash T."/>
            <person name="Nguyen T."/>
            <person name="Nguyen N."/>
            <person name="Nicol R."/>
            <person name="Norbu C."/>
            <person name="Norbu N."/>
            <person name="Novod N."/>
            <person name="O'Neill B."/>
            <person name="Osman S."/>
            <person name="Markiewicz E."/>
            <person name="Oyono O.L."/>
            <person name="Patti C."/>
            <person name="Phunkhang P."/>
            <person name="Pierre F."/>
            <person name="Priest M."/>
            <person name="Raghuraman S."/>
            <person name="Rege F."/>
            <person name="Reyes R."/>
            <person name="Rise C."/>
            <person name="Rogov P."/>
            <person name="Ross K."/>
            <person name="Ryan E."/>
            <person name="Settipalli S."/>
            <person name="Shea T."/>
            <person name="Sherpa N."/>
            <person name="Shi L."/>
            <person name="Shih D."/>
            <person name="Sparrow T."/>
            <person name="Spaulding J."/>
            <person name="Stalker J."/>
            <person name="Stange-Thomann N."/>
            <person name="Stavropoulos S."/>
            <person name="Stone C."/>
            <person name="Strader C."/>
            <person name="Tesfaye S."/>
            <person name="Thomson T."/>
            <person name="Thoulutsang Y."/>
            <person name="Thoulutsang D."/>
            <person name="Topham K."/>
            <person name="Topping I."/>
            <person name="Tsamla T."/>
            <person name="Vassiliev H."/>
            <person name="Vo A."/>
            <person name="Wangchuk T."/>
            <person name="Wangdi T."/>
            <person name="Weiand M."/>
            <person name="Wilkinson J."/>
            <person name="Wilson A."/>
            <person name="Yadav S."/>
            <person name="Young G."/>
            <person name="Yu Q."/>
            <person name="Zembek L."/>
            <person name="Zhong D."/>
            <person name="Zimmer A."/>
            <person name="Zwirko Z."/>
            <person name="Jaffe D.B."/>
            <person name="Alvarez P."/>
            <person name="Brockman W."/>
            <person name="Butler J."/>
            <person name="Chin C."/>
            <person name="Gnerre S."/>
            <person name="Grabherr M."/>
            <person name="Kleber M."/>
            <person name="Mauceli E."/>
            <person name="MacCallum I."/>
        </authorList>
    </citation>
    <scope>NUCLEOTIDE SEQUENCE [LARGE SCALE GENOMIC DNA]</scope>
    <source>
        <strain evidence="3">Rob3c / Tucson 14021-0248.25</strain>
    </source>
</reference>